<gene>
    <name evidence="1" type="ordered locus">llmg_2220</name>
</gene>
<dbReference type="AlphaFoldDB" id="A2RN99"/>
<evidence type="ECO:0000313" key="1">
    <source>
        <dbReference type="EMBL" id="CAL98787.1"/>
    </source>
</evidence>
<evidence type="ECO:0000313" key="2">
    <source>
        <dbReference type="Proteomes" id="UP000000364"/>
    </source>
</evidence>
<name>A2RN99_LACLM</name>
<sequence>MMTLISAAVTPIFFVTMQIGLGNYL</sequence>
<dbReference type="KEGG" id="llm:llmg_2220"/>
<accession>A2RN99</accession>
<reference evidence="1 2" key="1">
    <citation type="journal article" date="2007" name="J. Bacteriol.">
        <title>The complete genome sequence of the lactic acid bacterial paradigm Lactococcus lactis subsp. cremoris MG1363.</title>
        <authorList>
            <person name="Wegmann U."/>
            <person name="O'Connell-Motherway M."/>
            <person name="Zomer A."/>
            <person name="Buist G."/>
            <person name="Shearman C."/>
            <person name="Canchaya C."/>
            <person name="Ventura M."/>
            <person name="Goesmann A."/>
            <person name="Gasson M.J."/>
            <person name="Kuipers O.P."/>
            <person name="van Sinderen D."/>
            <person name="Kok J."/>
        </authorList>
    </citation>
    <scope>NUCLEOTIDE SEQUENCE [LARGE SCALE GENOMIC DNA]</scope>
    <source>
        <strain evidence="1 2">MG1363</strain>
    </source>
</reference>
<dbReference type="EMBL" id="AM406671">
    <property type="protein sequence ID" value="CAL98787.1"/>
    <property type="molecule type" value="Genomic_DNA"/>
</dbReference>
<organism evidence="1 2">
    <name type="scientific">Lactococcus lactis subsp. cremoris (strain MG1363)</name>
    <dbReference type="NCBI Taxonomy" id="416870"/>
    <lineage>
        <taxon>Bacteria</taxon>
        <taxon>Bacillati</taxon>
        <taxon>Bacillota</taxon>
        <taxon>Bacilli</taxon>
        <taxon>Lactobacillales</taxon>
        <taxon>Streptococcaceae</taxon>
        <taxon>Lactococcus</taxon>
        <taxon>Lactococcus cremoris subsp. cremoris</taxon>
    </lineage>
</organism>
<proteinExistence type="predicted"/>
<protein>
    <submittedName>
        <fullName evidence="1">Putative membrane protein</fullName>
    </submittedName>
</protein>
<dbReference type="Proteomes" id="UP000000364">
    <property type="component" value="Chromosome"/>
</dbReference>
<dbReference type="HOGENOM" id="CLU_3418996_0_0_9"/>